<keyword evidence="3" id="KW-1185">Reference proteome</keyword>
<reference evidence="2 3" key="1">
    <citation type="journal article" date="2012" name="BMC Genomics">
        <title>Comparative genomics of the white-rot fungi, Phanerochaete carnosa and P. chrysosporium, to elucidate the genetic basis of the distinct wood types they colonize.</title>
        <authorList>
            <person name="Suzuki H."/>
            <person name="MacDonald J."/>
            <person name="Syed K."/>
            <person name="Salamov A."/>
            <person name="Hori C."/>
            <person name="Aerts A."/>
            <person name="Henrissat B."/>
            <person name="Wiebenga A."/>
            <person name="vanKuyk P.A."/>
            <person name="Barry K."/>
            <person name="Lindquist E."/>
            <person name="LaButti K."/>
            <person name="Lapidus A."/>
            <person name="Lucas S."/>
            <person name="Coutinho P."/>
            <person name="Gong Y."/>
            <person name="Samejima M."/>
            <person name="Mahadevan R."/>
            <person name="Abou-Zaid M."/>
            <person name="de Vries R.P."/>
            <person name="Igarashi K."/>
            <person name="Yadav J.S."/>
            <person name="Grigoriev I.V."/>
            <person name="Master E.R."/>
        </authorList>
    </citation>
    <scope>NUCLEOTIDE SEQUENCE [LARGE SCALE GENOMIC DNA]</scope>
    <source>
        <strain evidence="2 3">HHB-10118-sp</strain>
    </source>
</reference>
<dbReference type="AlphaFoldDB" id="K5X7L1"/>
<sequence length="166" mass="18405">MVSPSVGIFSSSLSLFVLASLRERWMGVETLSVLESRLQQRISFIELAIATSLSHRCNCILFIGISDICTDAIGSTCLVAADLLDTVIAGRCHRVRGSRRLSIHGSPCPIHQQHHARSMKPRTTMVMLSMECRPRHAHPRELICPCEPRHGGRTEWGSNALVDMSM</sequence>
<accession>K5X7L1</accession>
<dbReference type="RefSeq" id="XP_007391409.1">
    <property type="nucleotide sequence ID" value="XM_007391347.1"/>
</dbReference>
<dbReference type="HOGENOM" id="CLU_1603327_0_0_1"/>
<feature type="chain" id="PRO_5003891119" description="Secreted protein" evidence="1">
    <location>
        <begin position="20"/>
        <end position="166"/>
    </location>
</feature>
<proteinExistence type="predicted"/>
<evidence type="ECO:0000256" key="1">
    <source>
        <dbReference type="SAM" id="SignalP"/>
    </source>
</evidence>
<dbReference type="KEGG" id="pco:PHACADRAFT_248899"/>
<keyword evidence="1" id="KW-0732">Signal</keyword>
<dbReference type="InParanoid" id="K5X7L1"/>
<feature type="signal peptide" evidence="1">
    <location>
        <begin position="1"/>
        <end position="19"/>
    </location>
</feature>
<organism evidence="2 3">
    <name type="scientific">Phanerochaete carnosa (strain HHB-10118-sp)</name>
    <name type="common">White-rot fungus</name>
    <name type="synonym">Peniophora carnosa</name>
    <dbReference type="NCBI Taxonomy" id="650164"/>
    <lineage>
        <taxon>Eukaryota</taxon>
        <taxon>Fungi</taxon>
        <taxon>Dikarya</taxon>
        <taxon>Basidiomycota</taxon>
        <taxon>Agaricomycotina</taxon>
        <taxon>Agaricomycetes</taxon>
        <taxon>Polyporales</taxon>
        <taxon>Phanerochaetaceae</taxon>
        <taxon>Phanerochaete</taxon>
    </lineage>
</organism>
<evidence type="ECO:0000313" key="3">
    <source>
        <dbReference type="Proteomes" id="UP000008370"/>
    </source>
</evidence>
<evidence type="ECO:0000313" key="2">
    <source>
        <dbReference type="EMBL" id="EKM58817.1"/>
    </source>
</evidence>
<dbReference type="EMBL" id="JH930469">
    <property type="protein sequence ID" value="EKM58817.1"/>
    <property type="molecule type" value="Genomic_DNA"/>
</dbReference>
<evidence type="ECO:0008006" key="4">
    <source>
        <dbReference type="Google" id="ProtNLM"/>
    </source>
</evidence>
<gene>
    <name evidence="2" type="ORF">PHACADRAFT_248899</name>
</gene>
<dbReference type="Proteomes" id="UP000008370">
    <property type="component" value="Unassembled WGS sequence"/>
</dbReference>
<protein>
    <recommendedName>
        <fullName evidence="4">Secreted protein</fullName>
    </recommendedName>
</protein>
<name>K5X7L1_PHACS</name>
<dbReference type="GeneID" id="18914484"/>